<evidence type="ECO:0000313" key="5">
    <source>
        <dbReference type="EMBL" id="MDR6332654.1"/>
    </source>
</evidence>
<reference evidence="4" key="1">
    <citation type="submission" date="2022-12" db="EMBL/GenBank/DDBJ databases">
        <title>Reference genome sequencing for broad-spectrum identification of bacterial and archaeal isolates by mass spectrometry.</title>
        <authorList>
            <person name="Sekiguchi Y."/>
            <person name="Tourlousse D.M."/>
        </authorList>
    </citation>
    <scope>NUCLEOTIDE SEQUENCE</scope>
    <source>
        <strain evidence="4">301</strain>
    </source>
</reference>
<dbReference type="AlphaFoldDB" id="A0A9W6CHQ9"/>
<gene>
    <name evidence="5" type="ORF">GGQ86_001118</name>
    <name evidence="4" type="ORF">XFLAVUS301_06030</name>
</gene>
<dbReference type="SUPFAM" id="SSF50346">
    <property type="entry name" value="PRC-barrel domain"/>
    <property type="match status" value="1"/>
</dbReference>
<evidence type="ECO:0000256" key="1">
    <source>
        <dbReference type="SAM" id="MobiDB-lite"/>
    </source>
</evidence>
<evidence type="ECO:0000259" key="3">
    <source>
        <dbReference type="Pfam" id="PF05239"/>
    </source>
</evidence>
<name>A0A9W6CHQ9_XANFL</name>
<dbReference type="PANTHER" id="PTHR36505:SF1">
    <property type="entry name" value="BLR1072 PROTEIN"/>
    <property type="match status" value="1"/>
</dbReference>
<evidence type="ECO:0000256" key="2">
    <source>
        <dbReference type="SAM" id="SignalP"/>
    </source>
</evidence>
<dbReference type="Pfam" id="PF05239">
    <property type="entry name" value="PRC"/>
    <property type="match status" value="1"/>
</dbReference>
<feature type="region of interest" description="Disordered" evidence="1">
    <location>
        <begin position="136"/>
        <end position="164"/>
    </location>
</feature>
<organism evidence="4 6">
    <name type="scientific">Xanthobacter flavus</name>
    <dbReference type="NCBI Taxonomy" id="281"/>
    <lineage>
        <taxon>Bacteria</taxon>
        <taxon>Pseudomonadati</taxon>
        <taxon>Pseudomonadota</taxon>
        <taxon>Alphaproteobacteria</taxon>
        <taxon>Hyphomicrobiales</taxon>
        <taxon>Xanthobacteraceae</taxon>
        <taxon>Xanthobacter</taxon>
    </lineage>
</organism>
<feature type="signal peptide" evidence="2">
    <location>
        <begin position="1"/>
        <end position="21"/>
    </location>
</feature>
<dbReference type="EMBL" id="JAVDPY010000002">
    <property type="protein sequence ID" value="MDR6332654.1"/>
    <property type="molecule type" value="Genomic_DNA"/>
</dbReference>
<protein>
    <recommendedName>
        <fullName evidence="3">PRC-barrel domain-containing protein</fullName>
    </recommendedName>
</protein>
<dbReference type="PANTHER" id="PTHR36505">
    <property type="entry name" value="BLR1072 PROTEIN"/>
    <property type="match status" value="1"/>
</dbReference>
<sequence>MKMMPIYAATAAVLLSTTAMAQTAAPTGTMGTTTTAATGMAPTFVTRQMADQHMASNLIGTAVRGPADENLGEINDLLIDRSGNVAAVVIGVGGFLGIGEKDVAVPFQTVEMTRVDGKNRLVLRKTKDELKNAPTFTEMDATPSTTGSVNRPATPPATTAPVAR</sequence>
<feature type="domain" description="PRC-barrel" evidence="3">
    <location>
        <begin position="55"/>
        <end position="129"/>
    </location>
</feature>
<keyword evidence="7" id="KW-1185">Reference proteome</keyword>
<reference evidence="5 7" key="2">
    <citation type="submission" date="2023-07" db="EMBL/GenBank/DDBJ databases">
        <title>Genomic Encyclopedia of Type Strains, Phase IV (KMG-IV): sequencing the most valuable type-strain genomes for metagenomic binning, comparative biology and taxonomic classification.</title>
        <authorList>
            <person name="Goeker M."/>
        </authorList>
    </citation>
    <scope>NUCLEOTIDE SEQUENCE [LARGE SCALE GENOMIC DNA]</scope>
    <source>
        <strain evidence="5 7">DSM 338</strain>
    </source>
</reference>
<dbReference type="Proteomes" id="UP001144397">
    <property type="component" value="Unassembled WGS sequence"/>
</dbReference>
<dbReference type="RefSeq" id="WP_169122149.1">
    <property type="nucleotide sequence ID" value="NZ_BSDO01000001.1"/>
</dbReference>
<feature type="chain" id="PRO_5040925679" description="PRC-barrel domain-containing protein" evidence="2">
    <location>
        <begin position="22"/>
        <end position="164"/>
    </location>
</feature>
<evidence type="ECO:0000313" key="7">
    <source>
        <dbReference type="Proteomes" id="UP001245370"/>
    </source>
</evidence>
<accession>A0A9W6CHQ9</accession>
<dbReference type="Gene3D" id="2.30.30.240">
    <property type="entry name" value="PRC-barrel domain"/>
    <property type="match status" value="1"/>
</dbReference>
<feature type="compositionally biased region" description="Polar residues" evidence="1">
    <location>
        <begin position="142"/>
        <end position="151"/>
    </location>
</feature>
<comment type="caution">
    <text evidence="4">The sequence shown here is derived from an EMBL/GenBank/DDBJ whole genome shotgun (WGS) entry which is preliminary data.</text>
</comment>
<evidence type="ECO:0000313" key="6">
    <source>
        <dbReference type="Proteomes" id="UP001144397"/>
    </source>
</evidence>
<evidence type="ECO:0000313" key="4">
    <source>
        <dbReference type="EMBL" id="GLI20929.1"/>
    </source>
</evidence>
<proteinExistence type="predicted"/>
<dbReference type="Proteomes" id="UP001245370">
    <property type="component" value="Unassembled WGS sequence"/>
</dbReference>
<dbReference type="InterPro" id="IPR027275">
    <property type="entry name" value="PRC-brl_dom"/>
</dbReference>
<dbReference type="EMBL" id="BSDO01000001">
    <property type="protein sequence ID" value="GLI20929.1"/>
    <property type="molecule type" value="Genomic_DNA"/>
</dbReference>
<dbReference type="GeneID" id="95761399"/>
<dbReference type="InterPro" id="IPR011033">
    <property type="entry name" value="PRC_barrel-like_sf"/>
</dbReference>
<keyword evidence="2" id="KW-0732">Signal</keyword>